<keyword evidence="1" id="KW-0547">Nucleotide-binding</keyword>
<accession>A0A2G3AIP7</accession>
<dbReference type="InterPro" id="IPR050167">
    <property type="entry name" value="Ser_Thr_protein_kinase"/>
</dbReference>
<dbReference type="GO" id="GO:0004672">
    <property type="term" value="F:protein kinase activity"/>
    <property type="evidence" value="ECO:0007669"/>
    <property type="project" value="InterPro"/>
</dbReference>
<dbReference type="Proteomes" id="UP000222542">
    <property type="component" value="Unassembled WGS sequence"/>
</dbReference>
<protein>
    <recommendedName>
        <fullName evidence="2">Protein kinase domain-containing protein</fullName>
    </recommendedName>
</protein>
<dbReference type="InterPro" id="IPR000719">
    <property type="entry name" value="Prot_kinase_dom"/>
</dbReference>
<evidence type="ECO:0000259" key="2">
    <source>
        <dbReference type="PROSITE" id="PS50011"/>
    </source>
</evidence>
<dbReference type="PANTHER" id="PTHR23257">
    <property type="entry name" value="SERINE-THREONINE PROTEIN KINASE"/>
    <property type="match status" value="1"/>
</dbReference>
<proteinExistence type="predicted"/>
<comment type="caution">
    <text evidence="3">The sequence shown here is derived from an EMBL/GenBank/DDBJ whole genome shotgun (WGS) entry which is preliminary data.</text>
</comment>
<keyword evidence="1" id="KW-0067">ATP-binding</keyword>
<feature type="binding site" evidence="1">
    <location>
        <position position="132"/>
    </location>
    <ligand>
        <name>ATP</name>
        <dbReference type="ChEBI" id="CHEBI:30616"/>
    </ligand>
</feature>
<dbReference type="Gramene" id="PHT94115">
    <property type="protein sequence ID" value="PHT94115"/>
    <property type="gene ID" value="T459_01997"/>
</dbReference>
<gene>
    <name evidence="3" type="ORF">T459_01997</name>
</gene>
<sequence>MPAPVDKRIPIENSKFKLANDPHKFVEKGNADTIAIEKYPHVQDEPSDGLPSAEEETDVENVIEESDYENVKNGTNGKEESVSDSAIIEKEEGIYGLQIIKNSDLEELQELGSGTYGTVYYGKWRGTDIAIKRIKQSCFAGSSSEQERLVGDFGLSRIKRNTLVSGGVRGTLPWMAPELLNGNSSRVSEKVDVFSFGITVWEILTGEKPYANLHCGAIIGITLVDEAKVLLDHSLILTLTTDQVTKVVDFDVVRVKAQTNVMTTWIGTYRWMDLEIPEAELKKAIGVDGDAEKDKRNQVLELKRRKNVKIEEFRTPTLVTMPHRYYLRGVGVRICARKLKFRDLEAEDFGLSPMEATYGP</sequence>
<dbReference type="SUPFAM" id="SSF56112">
    <property type="entry name" value="Protein kinase-like (PK-like)"/>
    <property type="match status" value="1"/>
</dbReference>
<dbReference type="AlphaFoldDB" id="A0A2G3AIP7"/>
<feature type="domain" description="Protein kinase" evidence="2">
    <location>
        <begin position="1"/>
        <end position="326"/>
    </location>
</feature>
<dbReference type="GO" id="GO:0005524">
    <property type="term" value="F:ATP binding"/>
    <property type="evidence" value="ECO:0007669"/>
    <property type="project" value="UniProtKB-UniRule"/>
</dbReference>
<reference evidence="3 4" key="1">
    <citation type="journal article" date="2014" name="Nat. Genet.">
        <title>Genome sequence of the hot pepper provides insights into the evolution of pungency in Capsicum species.</title>
        <authorList>
            <person name="Kim S."/>
            <person name="Park M."/>
            <person name="Yeom S.I."/>
            <person name="Kim Y.M."/>
            <person name="Lee J.M."/>
            <person name="Lee H.A."/>
            <person name="Seo E."/>
            <person name="Choi J."/>
            <person name="Cheong K."/>
            <person name="Kim K.T."/>
            <person name="Jung K."/>
            <person name="Lee G.W."/>
            <person name="Oh S.K."/>
            <person name="Bae C."/>
            <person name="Kim S.B."/>
            <person name="Lee H.Y."/>
            <person name="Kim S.Y."/>
            <person name="Kim M.S."/>
            <person name="Kang B.C."/>
            <person name="Jo Y.D."/>
            <person name="Yang H.B."/>
            <person name="Jeong H.J."/>
            <person name="Kang W.H."/>
            <person name="Kwon J.K."/>
            <person name="Shin C."/>
            <person name="Lim J.Y."/>
            <person name="Park J.H."/>
            <person name="Huh J.H."/>
            <person name="Kim J.S."/>
            <person name="Kim B.D."/>
            <person name="Cohen O."/>
            <person name="Paran I."/>
            <person name="Suh M.C."/>
            <person name="Lee S.B."/>
            <person name="Kim Y.K."/>
            <person name="Shin Y."/>
            <person name="Noh S.J."/>
            <person name="Park J."/>
            <person name="Seo Y.S."/>
            <person name="Kwon S.Y."/>
            <person name="Kim H.A."/>
            <person name="Park J.M."/>
            <person name="Kim H.J."/>
            <person name="Choi S.B."/>
            <person name="Bosland P.W."/>
            <person name="Reeves G."/>
            <person name="Jo S.H."/>
            <person name="Lee B.W."/>
            <person name="Cho H.T."/>
            <person name="Choi H.S."/>
            <person name="Lee M.S."/>
            <person name="Yu Y."/>
            <person name="Do Choi Y."/>
            <person name="Park B.S."/>
            <person name="van Deynze A."/>
            <person name="Ashrafi H."/>
            <person name="Hill T."/>
            <person name="Kim W.T."/>
            <person name="Pai H.S."/>
            <person name="Ahn H.K."/>
            <person name="Yeam I."/>
            <person name="Giovannoni J.J."/>
            <person name="Rose J.K."/>
            <person name="Sorensen I."/>
            <person name="Lee S.J."/>
            <person name="Kim R.W."/>
            <person name="Choi I.Y."/>
            <person name="Choi B.S."/>
            <person name="Lim J.S."/>
            <person name="Lee Y.H."/>
            <person name="Choi D."/>
        </authorList>
    </citation>
    <scope>NUCLEOTIDE SEQUENCE [LARGE SCALE GENOMIC DNA]</scope>
    <source>
        <strain evidence="4">cv. CM334</strain>
    </source>
</reference>
<dbReference type="Gene3D" id="3.30.200.20">
    <property type="entry name" value="Phosphorylase Kinase, domain 1"/>
    <property type="match status" value="1"/>
</dbReference>
<dbReference type="Pfam" id="PF07714">
    <property type="entry name" value="PK_Tyr_Ser-Thr"/>
    <property type="match status" value="1"/>
</dbReference>
<name>A0A2G3AIP7_CAPAN</name>
<dbReference type="PROSITE" id="PS50011">
    <property type="entry name" value="PROTEIN_KINASE_DOM"/>
    <property type="match status" value="1"/>
</dbReference>
<dbReference type="PANTHER" id="PTHR23257:SF929">
    <property type="entry name" value="MITOSIS INHIBITOR PROTEIN KINASE WEE1-LIKE"/>
    <property type="match status" value="1"/>
</dbReference>
<dbReference type="InterPro" id="IPR001245">
    <property type="entry name" value="Ser-Thr/Tyr_kinase_cat_dom"/>
</dbReference>
<evidence type="ECO:0000313" key="4">
    <source>
        <dbReference type="Proteomes" id="UP000222542"/>
    </source>
</evidence>
<dbReference type="EMBL" id="AYRZ02000001">
    <property type="protein sequence ID" value="PHT94115.1"/>
    <property type="molecule type" value="Genomic_DNA"/>
</dbReference>
<dbReference type="Gene3D" id="1.10.510.10">
    <property type="entry name" value="Transferase(Phosphotransferase) domain 1"/>
    <property type="match status" value="1"/>
</dbReference>
<dbReference type="InterPro" id="IPR017441">
    <property type="entry name" value="Protein_kinase_ATP_BS"/>
</dbReference>
<evidence type="ECO:0000256" key="1">
    <source>
        <dbReference type="PROSITE-ProRule" id="PRU10141"/>
    </source>
</evidence>
<dbReference type="InterPro" id="IPR011009">
    <property type="entry name" value="Kinase-like_dom_sf"/>
</dbReference>
<reference evidence="3 4" key="2">
    <citation type="journal article" date="2017" name="Genome Biol.">
        <title>New reference genome sequences of hot pepper reveal the massive evolution of plant disease-resistance genes by retroduplication.</title>
        <authorList>
            <person name="Kim S."/>
            <person name="Park J."/>
            <person name="Yeom S.I."/>
            <person name="Kim Y.M."/>
            <person name="Seo E."/>
            <person name="Kim K.T."/>
            <person name="Kim M.S."/>
            <person name="Lee J.M."/>
            <person name="Cheong K."/>
            <person name="Shin H.S."/>
            <person name="Kim S.B."/>
            <person name="Han K."/>
            <person name="Lee J."/>
            <person name="Park M."/>
            <person name="Lee H.A."/>
            <person name="Lee H.Y."/>
            <person name="Lee Y."/>
            <person name="Oh S."/>
            <person name="Lee J.H."/>
            <person name="Choi E."/>
            <person name="Choi E."/>
            <person name="Lee S.E."/>
            <person name="Jeon J."/>
            <person name="Kim H."/>
            <person name="Choi G."/>
            <person name="Song H."/>
            <person name="Lee J."/>
            <person name="Lee S.C."/>
            <person name="Kwon J.K."/>
            <person name="Lee H.Y."/>
            <person name="Koo N."/>
            <person name="Hong Y."/>
            <person name="Kim R.W."/>
            <person name="Kang W.H."/>
            <person name="Huh J.H."/>
            <person name="Kang B.C."/>
            <person name="Yang T.J."/>
            <person name="Lee Y.H."/>
            <person name="Bennetzen J.L."/>
            <person name="Choi D."/>
        </authorList>
    </citation>
    <scope>NUCLEOTIDE SEQUENCE [LARGE SCALE GENOMIC DNA]</scope>
    <source>
        <strain evidence="4">cv. CM334</strain>
    </source>
</reference>
<dbReference type="PROSITE" id="PS00107">
    <property type="entry name" value="PROTEIN_KINASE_ATP"/>
    <property type="match status" value="1"/>
</dbReference>
<organism evidence="3 4">
    <name type="scientific">Capsicum annuum</name>
    <name type="common">Capsicum pepper</name>
    <dbReference type="NCBI Taxonomy" id="4072"/>
    <lineage>
        <taxon>Eukaryota</taxon>
        <taxon>Viridiplantae</taxon>
        <taxon>Streptophyta</taxon>
        <taxon>Embryophyta</taxon>
        <taxon>Tracheophyta</taxon>
        <taxon>Spermatophyta</taxon>
        <taxon>Magnoliopsida</taxon>
        <taxon>eudicotyledons</taxon>
        <taxon>Gunneridae</taxon>
        <taxon>Pentapetalae</taxon>
        <taxon>asterids</taxon>
        <taxon>lamiids</taxon>
        <taxon>Solanales</taxon>
        <taxon>Solanaceae</taxon>
        <taxon>Solanoideae</taxon>
        <taxon>Capsiceae</taxon>
        <taxon>Capsicum</taxon>
    </lineage>
</organism>
<evidence type="ECO:0000313" key="3">
    <source>
        <dbReference type="EMBL" id="PHT94115.1"/>
    </source>
</evidence>
<keyword evidence="4" id="KW-1185">Reference proteome</keyword>